<evidence type="ECO:0000256" key="7">
    <source>
        <dbReference type="HAMAP-Rule" id="MF_01643"/>
    </source>
</evidence>
<evidence type="ECO:0000256" key="3">
    <source>
        <dbReference type="ARBA" id="ARBA00022741"/>
    </source>
</evidence>
<feature type="binding site" evidence="7">
    <location>
        <position position="195"/>
    </location>
    <ligand>
        <name>ATP</name>
        <dbReference type="ChEBI" id="CHEBI:30616"/>
    </ligand>
</feature>
<dbReference type="AlphaFoldDB" id="A0A844YAF1"/>
<keyword evidence="1 7" id="KW-0436">Ligase</keyword>
<dbReference type="InterPro" id="IPR003135">
    <property type="entry name" value="ATP-grasp_carboxylate-amine"/>
</dbReference>
<dbReference type="GO" id="GO:0006189">
    <property type="term" value="P:'de novo' IMP biosynthetic process"/>
    <property type="evidence" value="ECO:0007669"/>
    <property type="project" value="UniProtKB-UniRule"/>
</dbReference>
<dbReference type="EC" id="6.3.1.21" evidence="7"/>
<evidence type="ECO:0000256" key="6">
    <source>
        <dbReference type="ARBA" id="ARBA00022842"/>
    </source>
</evidence>
<keyword evidence="9" id="KW-0808">Transferase</keyword>
<evidence type="ECO:0000256" key="1">
    <source>
        <dbReference type="ARBA" id="ARBA00022598"/>
    </source>
</evidence>
<evidence type="ECO:0000256" key="5">
    <source>
        <dbReference type="ARBA" id="ARBA00022840"/>
    </source>
</evidence>
<keyword evidence="2 7" id="KW-0479">Metal-binding</keyword>
<dbReference type="PROSITE" id="PS50975">
    <property type="entry name" value="ATP_GRASP"/>
    <property type="match status" value="1"/>
</dbReference>
<accession>A0A844YAF1</accession>
<dbReference type="NCBIfam" id="NF006766">
    <property type="entry name" value="PRK09288.1"/>
    <property type="match status" value="1"/>
</dbReference>
<dbReference type="InterPro" id="IPR048740">
    <property type="entry name" value="PurT_C"/>
</dbReference>
<keyword evidence="4 7" id="KW-0658">Purine biosynthesis</keyword>
<comment type="function">
    <text evidence="7">Involved in the de novo purine biosynthesis. Catalyzes the transfer of formate to 5-phospho-ribosyl-glycinamide (GAR), producing 5-phospho-ribosyl-N-formylglycinamide (FGAR). Formate is provided by PurU via hydrolysis of 10-formyl-tetrahydrofolate.</text>
</comment>
<comment type="catalytic activity">
    <reaction evidence="7">
        <text>N(1)-(5-phospho-beta-D-ribosyl)glycinamide + formate + ATP = N(2)-formyl-N(1)-(5-phospho-beta-D-ribosyl)glycinamide + ADP + phosphate + H(+)</text>
        <dbReference type="Rhea" id="RHEA:24829"/>
        <dbReference type="ChEBI" id="CHEBI:15378"/>
        <dbReference type="ChEBI" id="CHEBI:15740"/>
        <dbReference type="ChEBI" id="CHEBI:30616"/>
        <dbReference type="ChEBI" id="CHEBI:43474"/>
        <dbReference type="ChEBI" id="CHEBI:143788"/>
        <dbReference type="ChEBI" id="CHEBI:147286"/>
        <dbReference type="ChEBI" id="CHEBI:456216"/>
        <dbReference type="EC" id="6.3.1.21"/>
    </reaction>
</comment>
<dbReference type="FunFam" id="3.40.50.20:FF:000022">
    <property type="entry name" value="Formate-dependent phosphoribosylglycinamide formyltransferase"/>
    <property type="match status" value="1"/>
</dbReference>
<dbReference type="SUPFAM" id="SSF52440">
    <property type="entry name" value="PreATP-grasp domain"/>
    <property type="match status" value="1"/>
</dbReference>
<dbReference type="GO" id="GO:0005829">
    <property type="term" value="C:cytosol"/>
    <property type="evidence" value="ECO:0007669"/>
    <property type="project" value="TreeGrafter"/>
</dbReference>
<evidence type="ECO:0000256" key="2">
    <source>
        <dbReference type="ARBA" id="ARBA00022723"/>
    </source>
</evidence>
<dbReference type="EMBL" id="WTYD01000003">
    <property type="protein sequence ID" value="MXO55085.1"/>
    <property type="molecule type" value="Genomic_DNA"/>
</dbReference>
<gene>
    <name evidence="7 9" type="primary">purT</name>
    <name evidence="9" type="ORF">GRI47_13840</name>
</gene>
<dbReference type="HAMAP" id="MF_01643">
    <property type="entry name" value="PurT"/>
    <property type="match status" value="1"/>
</dbReference>
<dbReference type="Proteomes" id="UP000430272">
    <property type="component" value="Unassembled WGS sequence"/>
</dbReference>
<proteinExistence type="inferred from homology"/>
<name>A0A844YAF1_9SPHN</name>
<dbReference type="Gene3D" id="3.30.470.20">
    <property type="entry name" value="ATP-grasp fold, B domain"/>
    <property type="match status" value="1"/>
</dbReference>
<dbReference type="PANTHER" id="PTHR43055">
    <property type="entry name" value="FORMATE-DEPENDENT PHOSPHORIBOSYLGLYCINAMIDE FORMYLTRANSFERASE"/>
    <property type="match status" value="1"/>
</dbReference>
<dbReference type="GO" id="GO:0000287">
    <property type="term" value="F:magnesium ion binding"/>
    <property type="evidence" value="ECO:0007669"/>
    <property type="project" value="UniProtKB-UniRule"/>
</dbReference>
<feature type="binding site" evidence="7">
    <location>
        <position position="348"/>
    </location>
    <ligand>
        <name>N(1)-(5-phospho-beta-D-ribosyl)glycinamide</name>
        <dbReference type="ChEBI" id="CHEBI:143788"/>
    </ligand>
</feature>
<dbReference type="InterPro" id="IPR011054">
    <property type="entry name" value="Rudment_hybrid_motif"/>
</dbReference>
<feature type="binding site" evidence="7">
    <location>
        <begin position="152"/>
        <end position="157"/>
    </location>
    <ligand>
        <name>ATP</name>
        <dbReference type="ChEBI" id="CHEBI:30616"/>
    </ligand>
</feature>
<dbReference type="InterPro" id="IPR054350">
    <property type="entry name" value="PurT/PurK_preATP-grasp"/>
</dbReference>
<evidence type="ECO:0000256" key="4">
    <source>
        <dbReference type="ARBA" id="ARBA00022755"/>
    </source>
</evidence>
<dbReference type="RefSeq" id="WP_160661960.1">
    <property type="nucleotide sequence ID" value="NZ_BAABDV010000001.1"/>
</dbReference>
<dbReference type="OrthoDB" id="9804625at2"/>
<feature type="binding site" evidence="7">
    <location>
        <position position="278"/>
    </location>
    <ligand>
        <name>N(1)-(5-phospho-beta-D-ribosyl)glycinamide</name>
        <dbReference type="ChEBI" id="CHEBI:143788"/>
    </ligand>
</feature>
<dbReference type="InterPro" id="IPR013815">
    <property type="entry name" value="ATP_grasp_subdomain_1"/>
</dbReference>
<keyword evidence="10" id="KW-1185">Reference proteome</keyword>
<comment type="similarity">
    <text evidence="7">Belongs to the PurK/PurT family.</text>
</comment>
<comment type="subunit">
    <text evidence="7">Homodimer.</text>
</comment>
<comment type="caution">
    <text evidence="9">The sequence shown here is derived from an EMBL/GenBank/DDBJ whole genome shotgun (WGS) entry which is preliminary data.</text>
</comment>
<dbReference type="GO" id="GO:0004644">
    <property type="term" value="F:phosphoribosylglycinamide formyltransferase activity"/>
    <property type="evidence" value="ECO:0007669"/>
    <property type="project" value="UniProtKB-UniRule"/>
</dbReference>
<dbReference type="NCBIfam" id="TIGR01142">
    <property type="entry name" value="purT"/>
    <property type="match status" value="1"/>
</dbReference>
<dbReference type="InterPro" id="IPR016185">
    <property type="entry name" value="PreATP-grasp_dom_sf"/>
</dbReference>
<dbReference type="Pfam" id="PF22660">
    <property type="entry name" value="RS_preATP-grasp-like"/>
    <property type="match status" value="1"/>
</dbReference>
<dbReference type="Pfam" id="PF02222">
    <property type="entry name" value="ATP-grasp"/>
    <property type="match status" value="1"/>
</dbReference>
<feature type="binding site" evidence="7">
    <location>
        <begin position="14"/>
        <end position="15"/>
    </location>
    <ligand>
        <name>N(1)-(5-phospho-beta-D-ribosyl)glycinamide</name>
        <dbReference type="ChEBI" id="CHEBI:143788"/>
    </ligand>
</feature>
<dbReference type="InterPro" id="IPR011761">
    <property type="entry name" value="ATP-grasp"/>
</dbReference>
<dbReference type="Pfam" id="PF21244">
    <property type="entry name" value="PurT_C"/>
    <property type="match status" value="1"/>
</dbReference>
<evidence type="ECO:0000313" key="10">
    <source>
        <dbReference type="Proteomes" id="UP000430272"/>
    </source>
</evidence>
<feature type="binding site" evidence="7">
    <location>
        <position position="106"/>
    </location>
    <ligand>
        <name>ATP</name>
        <dbReference type="ChEBI" id="CHEBI:30616"/>
    </ligand>
</feature>
<feature type="domain" description="ATP-grasp" evidence="8">
    <location>
        <begin position="111"/>
        <end position="300"/>
    </location>
</feature>
<feature type="binding site" evidence="7">
    <location>
        <position position="259"/>
    </location>
    <ligand>
        <name>Mg(2+)</name>
        <dbReference type="ChEBI" id="CHEBI:18420"/>
    </ligand>
</feature>
<dbReference type="SUPFAM" id="SSF51246">
    <property type="entry name" value="Rudiment single hybrid motif"/>
    <property type="match status" value="1"/>
</dbReference>
<feature type="binding site" evidence="7">
    <location>
        <position position="74"/>
    </location>
    <ligand>
        <name>N(1)-(5-phospho-beta-D-ribosyl)glycinamide</name>
        <dbReference type="ChEBI" id="CHEBI:143788"/>
    </ligand>
</feature>
<feature type="binding site" evidence="7">
    <location>
        <position position="271"/>
    </location>
    <ligand>
        <name>Mg(2+)</name>
        <dbReference type="ChEBI" id="CHEBI:18420"/>
    </ligand>
</feature>
<keyword evidence="3 7" id="KW-0547">Nucleotide-binding</keyword>
<dbReference type="GO" id="GO:0043815">
    <property type="term" value="F:phosphoribosylglycinamide formyltransferase 2 activity"/>
    <property type="evidence" value="ECO:0007669"/>
    <property type="project" value="UniProtKB-UniRule"/>
</dbReference>
<evidence type="ECO:0000259" key="8">
    <source>
        <dbReference type="PROSITE" id="PS50975"/>
    </source>
</evidence>
<dbReference type="Gene3D" id="3.40.50.20">
    <property type="match status" value="1"/>
</dbReference>
<sequence length="387" mass="42020">MSHTATILLLGSGELGREFVISAKRLGAYVVACDAYDNAPAMQVSDAREVFSMLDAEALRRAVETHRPDYIVPEIEAIRTEVLAELEQEGFTVVPSARAAQLTMNRDAIRDLAAHDLGLTTSAYRYAKNLEEVRAAAAHTGFPCVVKPVMSSSGKGQTTVRDEAGLEAAWDYAVANMRGDRSRVIVEQFVAFDYEITLLTVRHKGGVTFCPPIGHRQERGDYQESWQPIAMSEAALASAQDMARTIVDDLGGYGLFGVEFFVKGEEVIFSELSPRPHDTGMVTLVSQNLTEFDLHARAVMGLPVPAELRARPAASAVILAERDSESLSYEGLAEALAEPGTDLRIFGKPTSRPYRRMGVALATAGDTDTARAHARAAADKVRIVYGD</sequence>
<dbReference type="UniPathway" id="UPA00074">
    <property type="reaction ID" value="UER00127"/>
</dbReference>
<comment type="pathway">
    <text evidence="7">Purine metabolism; IMP biosynthesis via de novo pathway; N(2)-formyl-N(1)-(5-phospho-D-ribosyl)glycinamide from N(1)-(5-phospho-D-ribosyl)glycinamide (formate route): step 1/1.</text>
</comment>
<dbReference type="Gene3D" id="3.30.1490.20">
    <property type="entry name" value="ATP-grasp fold, A domain"/>
    <property type="match status" value="1"/>
</dbReference>
<organism evidence="9 10">
    <name type="scientific">Qipengyuania pelagi</name>
    <dbReference type="NCBI Taxonomy" id="994320"/>
    <lineage>
        <taxon>Bacteria</taxon>
        <taxon>Pseudomonadati</taxon>
        <taxon>Pseudomonadota</taxon>
        <taxon>Alphaproteobacteria</taxon>
        <taxon>Sphingomonadales</taxon>
        <taxon>Erythrobacteraceae</taxon>
        <taxon>Qipengyuania</taxon>
    </lineage>
</organism>
<dbReference type="PANTHER" id="PTHR43055:SF1">
    <property type="entry name" value="FORMATE-DEPENDENT PHOSPHORIBOSYLGLYCINAMIDE FORMYLTRANSFERASE"/>
    <property type="match status" value="1"/>
</dbReference>
<protein>
    <recommendedName>
        <fullName evidence="7">Formate-dependent phosphoribosylglycinamide formyltransferase</fullName>
        <ecNumber evidence="7">6.3.1.21</ecNumber>
    </recommendedName>
    <alternativeName>
        <fullName evidence="7">5'-phosphoribosylglycinamide transformylase 2</fullName>
    </alternativeName>
    <alternativeName>
        <fullName evidence="7">Formate-dependent GAR transformylase</fullName>
    </alternativeName>
    <alternativeName>
        <fullName evidence="7">GAR transformylase 2</fullName>
        <shortName evidence="7">GART 2</shortName>
    </alternativeName>
    <alternativeName>
        <fullName evidence="7">Non-folate glycinamide ribonucleotide transformylase</fullName>
    </alternativeName>
    <alternativeName>
        <fullName evidence="7">Phosphoribosylglycinamide formyltransferase 2</fullName>
    </alternativeName>
</protein>
<reference evidence="9 10" key="1">
    <citation type="submission" date="2019-12" db="EMBL/GenBank/DDBJ databases">
        <title>Genomic-based taxomic classification of the family Erythrobacteraceae.</title>
        <authorList>
            <person name="Xu L."/>
        </authorList>
    </citation>
    <scope>NUCLEOTIDE SEQUENCE [LARGE SCALE GENOMIC DNA]</scope>
    <source>
        <strain evidence="9 10">JCM 17468</strain>
    </source>
</reference>
<feature type="binding site" evidence="7">
    <location>
        <begin position="187"/>
        <end position="190"/>
    </location>
    <ligand>
        <name>ATP</name>
        <dbReference type="ChEBI" id="CHEBI:30616"/>
    </ligand>
</feature>
<keyword evidence="5 7" id="KW-0067">ATP-binding</keyword>
<dbReference type="InterPro" id="IPR005862">
    <property type="entry name" value="PurT"/>
</dbReference>
<feature type="binding site" evidence="7">
    <location>
        <position position="147"/>
    </location>
    <ligand>
        <name>ATP</name>
        <dbReference type="ChEBI" id="CHEBI:30616"/>
    </ligand>
</feature>
<dbReference type="SUPFAM" id="SSF56059">
    <property type="entry name" value="Glutathione synthetase ATP-binding domain-like"/>
    <property type="match status" value="1"/>
</dbReference>
<keyword evidence="6 7" id="KW-0460">Magnesium</keyword>
<evidence type="ECO:0000313" key="9">
    <source>
        <dbReference type="EMBL" id="MXO55085.1"/>
    </source>
</evidence>
<dbReference type="GO" id="GO:0005524">
    <property type="term" value="F:ATP binding"/>
    <property type="evidence" value="ECO:0007669"/>
    <property type="project" value="UniProtKB-UniRule"/>
</dbReference>
<feature type="binding site" evidence="7">
    <location>
        <begin position="355"/>
        <end position="356"/>
    </location>
    <ligand>
        <name>N(1)-(5-phospho-beta-D-ribosyl)glycinamide</name>
        <dbReference type="ChEBI" id="CHEBI:143788"/>
    </ligand>
</feature>